<keyword evidence="2" id="KW-1185">Reference proteome</keyword>
<dbReference type="Proteomes" id="UP000054485">
    <property type="component" value="Unassembled WGS sequence"/>
</dbReference>
<dbReference type="EMBL" id="KN835237">
    <property type="protein sequence ID" value="KIK42502.1"/>
    <property type="molecule type" value="Genomic_DNA"/>
</dbReference>
<organism evidence="1 2">
    <name type="scientific">Suillus luteus UH-Slu-Lm8-n1</name>
    <dbReference type="NCBI Taxonomy" id="930992"/>
    <lineage>
        <taxon>Eukaryota</taxon>
        <taxon>Fungi</taxon>
        <taxon>Dikarya</taxon>
        <taxon>Basidiomycota</taxon>
        <taxon>Agaricomycotina</taxon>
        <taxon>Agaricomycetes</taxon>
        <taxon>Agaricomycetidae</taxon>
        <taxon>Boletales</taxon>
        <taxon>Suillineae</taxon>
        <taxon>Suillaceae</taxon>
        <taxon>Suillus</taxon>
    </lineage>
</organism>
<evidence type="ECO:0000313" key="2">
    <source>
        <dbReference type="Proteomes" id="UP000054485"/>
    </source>
</evidence>
<gene>
    <name evidence="1" type="ORF">CY34DRAFT_83471</name>
</gene>
<reference evidence="2" key="2">
    <citation type="submission" date="2015-01" db="EMBL/GenBank/DDBJ databases">
        <title>Evolutionary Origins and Diversification of the Mycorrhizal Mutualists.</title>
        <authorList>
            <consortium name="DOE Joint Genome Institute"/>
            <consortium name="Mycorrhizal Genomics Consortium"/>
            <person name="Kohler A."/>
            <person name="Kuo A."/>
            <person name="Nagy L.G."/>
            <person name="Floudas D."/>
            <person name="Copeland A."/>
            <person name="Barry K.W."/>
            <person name="Cichocki N."/>
            <person name="Veneault-Fourrey C."/>
            <person name="LaButti K."/>
            <person name="Lindquist E.A."/>
            <person name="Lipzen A."/>
            <person name="Lundell T."/>
            <person name="Morin E."/>
            <person name="Murat C."/>
            <person name="Riley R."/>
            <person name="Ohm R."/>
            <person name="Sun H."/>
            <person name="Tunlid A."/>
            <person name="Henrissat B."/>
            <person name="Grigoriev I.V."/>
            <person name="Hibbett D.S."/>
            <person name="Martin F."/>
        </authorList>
    </citation>
    <scope>NUCLEOTIDE SEQUENCE [LARGE SCALE GENOMIC DNA]</scope>
    <source>
        <strain evidence="2">UH-Slu-Lm8-n1</strain>
    </source>
</reference>
<feature type="non-terminal residue" evidence="1">
    <location>
        <position position="1"/>
    </location>
</feature>
<protein>
    <submittedName>
        <fullName evidence="1">Uncharacterized protein</fullName>
    </submittedName>
</protein>
<accession>A0A0D0B816</accession>
<dbReference type="OrthoDB" id="3063862at2759"/>
<name>A0A0D0B816_9AGAM</name>
<sequence>NWWICHKKPGCESEYCFVNPADSRSHIPLTFPRLECWASAIVTFLYHFIMF</sequence>
<dbReference type="HOGENOM" id="CLU_3112227_0_0_1"/>
<proteinExistence type="predicted"/>
<reference evidence="1 2" key="1">
    <citation type="submission" date="2014-04" db="EMBL/GenBank/DDBJ databases">
        <authorList>
            <consortium name="DOE Joint Genome Institute"/>
            <person name="Kuo A."/>
            <person name="Ruytinx J."/>
            <person name="Rineau F."/>
            <person name="Colpaert J."/>
            <person name="Kohler A."/>
            <person name="Nagy L.G."/>
            <person name="Floudas D."/>
            <person name="Copeland A."/>
            <person name="Barry K.W."/>
            <person name="Cichocki N."/>
            <person name="Veneault-Fourrey C."/>
            <person name="LaButti K."/>
            <person name="Lindquist E.A."/>
            <person name="Lipzen A."/>
            <person name="Lundell T."/>
            <person name="Morin E."/>
            <person name="Murat C."/>
            <person name="Sun H."/>
            <person name="Tunlid A."/>
            <person name="Henrissat B."/>
            <person name="Grigoriev I.V."/>
            <person name="Hibbett D.S."/>
            <person name="Martin F."/>
            <person name="Nordberg H.P."/>
            <person name="Cantor M.N."/>
            <person name="Hua S.X."/>
        </authorList>
    </citation>
    <scope>NUCLEOTIDE SEQUENCE [LARGE SCALE GENOMIC DNA]</scope>
    <source>
        <strain evidence="1 2">UH-Slu-Lm8-n1</strain>
    </source>
</reference>
<dbReference type="InParanoid" id="A0A0D0B816"/>
<evidence type="ECO:0000313" key="1">
    <source>
        <dbReference type="EMBL" id="KIK42502.1"/>
    </source>
</evidence>
<dbReference type="AlphaFoldDB" id="A0A0D0B816"/>